<feature type="region of interest" description="Disordered" evidence="1">
    <location>
        <begin position="1"/>
        <end position="60"/>
    </location>
</feature>
<feature type="compositionally biased region" description="Polar residues" evidence="1">
    <location>
        <begin position="47"/>
        <end position="58"/>
    </location>
</feature>
<sequence length="308" mass="33341">MIKKIHRGDAPSRLQRLRPAPQEPSTGRAASVRPSVYTGGHGGCPPTSANQRSVSATTESHDDLVSNYVAAPLGEHRRPKVDSAPNRELASGTNLATTIIPVFPRLSGYVLWVRQVGPYLLFASSDGSIMVATTSSSSVSPTFVWKPDPPLLPTVTPCTGAVHLSCSGVSSAIISFEKRLPCPVSISAAAADNDAASQQFMSYQVLVEPSELQVVCSRPGSTDVMCFNGTWSFHGLYKGALDLHAIHWPSMKVTSFEFLPMSLSCIHAPYNRHPRQATPDWQSSSREIHRLYLPILFCLSRAEPANMS</sequence>
<dbReference type="AlphaFoldDB" id="A0A166LBY5"/>
<dbReference type="Proteomes" id="UP000076842">
    <property type="component" value="Unassembled WGS sequence"/>
</dbReference>
<dbReference type="InParanoid" id="A0A166LBY5"/>
<evidence type="ECO:0000313" key="3">
    <source>
        <dbReference type="Proteomes" id="UP000076842"/>
    </source>
</evidence>
<keyword evidence="3" id="KW-1185">Reference proteome</keyword>
<organism evidence="2 3">
    <name type="scientific">Calocera cornea HHB12733</name>
    <dbReference type="NCBI Taxonomy" id="1353952"/>
    <lineage>
        <taxon>Eukaryota</taxon>
        <taxon>Fungi</taxon>
        <taxon>Dikarya</taxon>
        <taxon>Basidiomycota</taxon>
        <taxon>Agaricomycotina</taxon>
        <taxon>Dacrymycetes</taxon>
        <taxon>Dacrymycetales</taxon>
        <taxon>Dacrymycetaceae</taxon>
        <taxon>Calocera</taxon>
    </lineage>
</organism>
<dbReference type="EMBL" id="KV424335">
    <property type="protein sequence ID" value="KZT46454.1"/>
    <property type="molecule type" value="Genomic_DNA"/>
</dbReference>
<accession>A0A166LBY5</accession>
<evidence type="ECO:0000256" key="1">
    <source>
        <dbReference type="SAM" id="MobiDB-lite"/>
    </source>
</evidence>
<name>A0A166LBY5_9BASI</name>
<protein>
    <submittedName>
        <fullName evidence="2">Uncharacterized protein</fullName>
    </submittedName>
</protein>
<evidence type="ECO:0000313" key="2">
    <source>
        <dbReference type="EMBL" id="KZT46454.1"/>
    </source>
</evidence>
<reference evidence="2 3" key="1">
    <citation type="journal article" date="2016" name="Mol. Biol. Evol.">
        <title>Comparative Genomics of Early-Diverging Mushroom-Forming Fungi Provides Insights into the Origins of Lignocellulose Decay Capabilities.</title>
        <authorList>
            <person name="Nagy L.G."/>
            <person name="Riley R."/>
            <person name="Tritt A."/>
            <person name="Adam C."/>
            <person name="Daum C."/>
            <person name="Floudas D."/>
            <person name="Sun H."/>
            <person name="Yadav J.S."/>
            <person name="Pangilinan J."/>
            <person name="Larsson K.H."/>
            <person name="Matsuura K."/>
            <person name="Barry K."/>
            <person name="Labutti K."/>
            <person name="Kuo R."/>
            <person name="Ohm R.A."/>
            <person name="Bhattacharya S.S."/>
            <person name="Shirouzu T."/>
            <person name="Yoshinaga Y."/>
            <person name="Martin F.M."/>
            <person name="Grigoriev I.V."/>
            <person name="Hibbett D.S."/>
        </authorList>
    </citation>
    <scope>NUCLEOTIDE SEQUENCE [LARGE SCALE GENOMIC DNA]</scope>
    <source>
        <strain evidence="2 3">HHB12733</strain>
    </source>
</reference>
<proteinExistence type="predicted"/>
<gene>
    <name evidence="2" type="ORF">CALCODRAFT_540509</name>
</gene>